<name>A0A8S1PG81_9CILI</name>
<comment type="caution">
    <text evidence="1">The sequence shown here is derived from an EMBL/GenBank/DDBJ whole genome shotgun (WGS) entry which is preliminary data.</text>
</comment>
<accession>A0A8S1PG81</accession>
<dbReference type="AlphaFoldDB" id="A0A8S1PG81"/>
<organism evidence="1 2">
    <name type="scientific">Paramecium sonneborni</name>
    <dbReference type="NCBI Taxonomy" id="65129"/>
    <lineage>
        <taxon>Eukaryota</taxon>
        <taxon>Sar</taxon>
        <taxon>Alveolata</taxon>
        <taxon>Ciliophora</taxon>
        <taxon>Intramacronucleata</taxon>
        <taxon>Oligohymenophorea</taxon>
        <taxon>Peniculida</taxon>
        <taxon>Parameciidae</taxon>
        <taxon>Paramecium</taxon>
    </lineage>
</organism>
<dbReference type="EMBL" id="CAJJDN010000077">
    <property type="protein sequence ID" value="CAD8101964.1"/>
    <property type="molecule type" value="Genomic_DNA"/>
</dbReference>
<protein>
    <submittedName>
        <fullName evidence="1">Uncharacterized protein</fullName>
    </submittedName>
</protein>
<evidence type="ECO:0000313" key="2">
    <source>
        <dbReference type="Proteomes" id="UP000692954"/>
    </source>
</evidence>
<dbReference type="Proteomes" id="UP000692954">
    <property type="component" value="Unassembled WGS sequence"/>
</dbReference>
<dbReference type="OrthoDB" id="301079at2759"/>
<evidence type="ECO:0000313" key="1">
    <source>
        <dbReference type="EMBL" id="CAD8101964.1"/>
    </source>
</evidence>
<sequence length="185" mass="21587">MILTERRKTQKTLANQLRPSRFLNDLDLQTILHTTSVKTEGNMNTASKNENQITNRQLRVISENHIVQLLPSIEEKFVLKSKLINPSKERSVSYILKNVAQESSLQQQKIENKLPVISKSPEVKTLPKHSRYFKNEELKKVEFRPSIMVIDFVNNIMKKGQIDGSPKPLTKKLQRKQTRFVKQYF</sequence>
<keyword evidence="2" id="KW-1185">Reference proteome</keyword>
<reference evidence="1" key="1">
    <citation type="submission" date="2021-01" db="EMBL/GenBank/DDBJ databases">
        <authorList>
            <consortium name="Genoscope - CEA"/>
            <person name="William W."/>
        </authorList>
    </citation>
    <scope>NUCLEOTIDE SEQUENCE</scope>
</reference>
<gene>
    <name evidence="1" type="ORF">PSON_ATCC_30995.1.T0770016</name>
</gene>
<proteinExistence type="predicted"/>